<dbReference type="OrthoDB" id="3393696at2"/>
<evidence type="ECO:0000256" key="1">
    <source>
        <dbReference type="ARBA" id="ARBA00009013"/>
    </source>
</evidence>
<protein>
    <recommendedName>
        <fullName evidence="2">Anti-sigma factor antagonist</fullName>
    </recommendedName>
</protein>
<dbReference type="PROSITE" id="PS50801">
    <property type="entry name" value="STAS"/>
    <property type="match status" value="1"/>
</dbReference>
<reference evidence="4 5" key="1">
    <citation type="submission" date="2018-12" db="EMBL/GenBank/DDBJ databases">
        <authorList>
            <consortium name="Pathogen Informatics"/>
        </authorList>
    </citation>
    <scope>NUCLEOTIDE SEQUENCE [LARGE SCALE GENOMIC DNA]</scope>
    <source>
        <strain evidence="4 5">NCTC10485</strain>
    </source>
</reference>
<evidence type="ECO:0000259" key="3">
    <source>
        <dbReference type="PROSITE" id="PS50801"/>
    </source>
</evidence>
<evidence type="ECO:0000256" key="2">
    <source>
        <dbReference type="RuleBase" id="RU003749"/>
    </source>
</evidence>
<dbReference type="CDD" id="cd07043">
    <property type="entry name" value="STAS_anti-anti-sigma_factors"/>
    <property type="match status" value="1"/>
</dbReference>
<sequence length="127" mass="13316">MPDESNITDEVILPPECVVEEKWIDRVVVVSAAGTVDMLTSPKLEERINAAVAQKPAALVVDLTDVEFLASAGMSVLIAAHQQTPEGVVFAVVADGPVTGRPLKLVGVADIVDVYPTLDEALAKLAA</sequence>
<evidence type="ECO:0000313" key="5">
    <source>
        <dbReference type="Proteomes" id="UP000282551"/>
    </source>
</evidence>
<gene>
    <name evidence="4" type="primary">rsbV</name>
    <name evidence="4" type="ORF">NCTC10485_04744</name>
</gene>
<dbReference type="GO" id="GO:0043856">
    <property type="term" value="F:anti-sigma factor antagonist activity"/>
    <property type="evidence" value="ECO:0007669"/>
    <property type="project" value="InterPro"/>
</dbReference>
<dbReference type="InterPro" id="IPR003658">
    <property type="entry name" value="Anti-sigma_ant"/>
</dbReference>
<dbReference type="PANTHER" id="PTHR33495">
    <property type="entry name" value="ANTI-SIGMA FACTOR ANTAGONIST TM_1081-RELATED-RELATED"/>
    <property type="match status" value="1"/>
</dbReference>
<dbReference type="Gene3D" id="3.30.750.24">
    <property type="entry name" value="STAS domain"/>
    <property type="match status" value="1"/>
</dbReference>
<dbReference type="PANTHER" id="PTHR33495:SF13">
    <property type="entry name" value="ANTI-SIGMA-F FACTOR ANTAGONIST RSFB"/>
    <property type="match status" value="1"/>
</dbReference>
<name>A0A448ID93_MYCCI</name>
<proteinExistence type="inferred from homology"/>
<dbReference type="NCBIfam" id="TIGR00377">
    <property type="entry name" value="ant_ant_sig"/>
    <property type="match status" value="1"/>
</dbReference>
<dbReference type="AlphaFoldDB" id="A0A448ID93"/>
<dbReference type="SUPFAM" id="SSF52091">
    <property type="entry name" value="SpoIIaa-like"/>
    <property type="match status" value="1"/>
</dbReference>
<comment type="similarity">
    <text evidence="1 2">Belongs to the anti-sigma-factor antagonist family.</text>
</comment>
<accession>A0A448ID93</accession>
<organism evidence="4 5">
    <name type="scientific">Mycolicibacterium chitae</name>
    <name type="common">Mycobacterium chitae</name>
    <dbReference type="NCBI Taxonomy" id="1792"/>
    <lineage>
        <taxon>Bacteria</taxon>
        <taxon>Bacillati</taxon>
        <taxon>Actinomycetota</taxon>
        <taxon>Actinomycetes</taxon>
        <taxon>Mycobacteriales</taxon>
        <taxon>Mycobacteriaceae</taxon>
        <taxon>Mycolicibacterium</taxon>
    </lineage>
</organism>
<dbReference type="Proteomes" id="UP000282551">
    <property type="component" value="Chromosome"/>
</dbReference>
<dbReference type="RefSeq" id="WP_126335964.1">
    <property type="nucleotide sequence ID" value="NZ_AP022604.1"/>
</dbReference>
<dbReference type="InterPro" id="IPR002645">
    <property type="entry name" value="STAS_dom"/>
</dbReference>
<feature type="domain" description="STAS" evidence="3">
    <location>
        <begin position="27"/>
        <end position="125"/>
    </location>
</feature>
<dbReference type="Pfam" id="PF01740">
    <property type="entry name" value="STAS"/>
    <property type="match status" value="1"/>
</dbReference>
<dbReference type="EMBL" id="LR134355">
    <property type="protein sequence ID" value="VEG50426.1"/>
    <property type="molecule type" value="Genomic_DNA"/>
</dbReference>
<dbReference type="InterPro" id="IPR036513">
    <property type="entry name" value="STAS_dom_sf"/>
</dbReference>
<evidence type="ECO:0000313" key="4">
    <source>
        <dbReference type="EMBL" id="VEG50426.1"/>
    </source>
</evidence>
<keyword evidence="5" id="KW-1185">Reference proteome</keyword>